<evidence type="ECO:0000313" key="2">
    <source>
        <dbReference type="EMBL" id="TPP57576.1"/>
    </source>
</evidence>
<dbReference type="AlphaFoldDB" id="A0A504YAD1"/>
<comment type="caution">
    <text evidence="2">The sequence shown here is derived from an EMBL/GenBank/DDBJ whole genome shotgun (WGS) entry which is preliminary data.</text>
</comment>
<name>A0A504YAD1_FASGI</name>
<evidence type="ECO:0000256" key="1">
    <source>
        <dbReference type="SAM" id="MobiDB-lite"/>
    </source>
</evidence>
<protein>
    <submittedName>
        <fullName evidence="2">Uncharacterized protein</fullName>
    </submittedName>
</protein>
<sequence length="114" mass="12247">MTTQMEDLLIYPDQVTEAVRMLSASSTAGLGASHLAIAKPLEAIRAESLAPLFGTPLKRATLRLDWKIANVVAIHELGWMEDAGKNRPVSPLPVPPRVFEGNPTKQDCGSPDTG</sequence>
<dbReference type="EMBL" id="SUNJ01013006">
    <property type="protein sequence ID" value="TPP57576.1"/>
    <property type="molecule type" value="Genomic_DNA"/>
</dbReference>
<accession>A0A504YAD1</accession>
<feature type="compositionally biased region" description="Polar residues" evidence="1">
    <location>
        <begin position="103"/>
        <end position="114"/>
    </location>
</feature>
<organism evidence="2 3">
    <name type="scientific">Fasciola gigantica</name>
    <name type="common">Giant liver fluke</name>
    <dbReference type="NCBI Taxonomy" id="46835"/>
    <lineage>
        <taxon>Eukaryota</taxon>
        <taxon>Metazoa</taxon>
        <taxon>Spiralia</taxon>
        <taxon>Lophotrochozoa</taxon>
        <taxon>Platyhelminthes</taxon>
        <taxon>Trematoda</taxon>
        <taxon>Digenea</taxon>
        <taxon>Plagiorchiida</taxon>
        <taxon>Echinostomata</taxon>
        <taxon>Echinostomatoidea</taxon>
        <taxon>Fasciolidae</taxon>
        <taxon>Fasciola</taxon>
    </lineage>
</organism>
<keyword evidence="3" id="KW-1185">Reference proteome</keyword>
<dbReference type="Proteomes" id="UP000316759">
    <property type="component" value="Unassembled WGS sequence"/>
</dbReference>
<evidence type="ECO:0000313" key="3">
    <source>
        <dbReference type="Proteomes" id="UP000316759"/>
    </source>
</evidence>
<feature type="region of interest" description="Disordered" evidence="1">
    <location>
        <begin position="83"/>
        <end position="114"/>
    </location>
</feature>
<proteinExistence type="predicted"/>
<gene>
    <name evidence="2" type="ORF">FGIG_06879</name>
</gene>
<reference evidence="2 3" key="1">
    <citation type="submission" date="2019-04" db="EMBL/GenBank/DDBJ databases">
        <title>Annotation for the trematode Fasciola gigantica.</title>
        <authorList>
            <person name="Choi Y.-J."/>
        </authorList>
    </citation>
    <scope>NUCLEOTIDE SEQUENCE [LARGE SCALE GENOMIC DNA]</scope>
    <source>
        <strain evidence="2">Uganda_cow_1</strain>
    </source>
</reference>